<reference evidence="2" key="1">
    <citation type="journal article" date="2019" name="bioRxiv">
        <title>The Genome of the Zebra Mussel, Dreissena polymorpha: A Resource for Invasive Species Research.</title>
        <authorList>
            <person name="McCartney M.A."/>
            <person name="Auch B."/>
            <person name="Kono T."/>
            <person name="Mallez S."/>
            <person name="Zhang Y."/>
            <person name="Obille A."/>
            <person name="Becker A."/>
            <person name="Abrahante J.E."/>
            <person name="Garbe J."/>
            <person name="Badalamenti J.P."/>
            <person name="Herman A."/>
            <person name="Mangelson H."/>
            <person name="Liachko I."/>
            <person name="Sullivan S."/>
            <person name="Sone E.D."/>
            <person name="Koren S."/>
            <person name="Silverstein K.A.T."/>
            <person name="Beckman K.B."/>
            <person name="Gohl D.M."/>
        </authorList>
    </citation>
    <scope>NUCLEOTIDE SEQUENCE</scope>
    <source>
        <strain evidence="2">Duluth1</strain>
        <tissue evidence="2">Whole animal</tissue>
    </source>
</reference>
<evidence type="ECO:0000313" key="3">
    <source>
        <dbReference type="Proteomes" id="UP000828390"/>
    </source>
</evidence>
<dbReference type="AlphaFoldDB" id="A0A9D4M7V5"/>
<evidence type="ECO:0000256" key="1">
    <source>
        <dbReference type="SAM" id="MobiDB-lite"/>
    </source>
</evidence>
<keyword evidence="3" id="KW-1185">Reference proteome</keyword>
<gene>
    <name evidence="2" type="ORF">DPMN_034631</name>
</gene>
<feature type="compositionally biased region" description="Basic and acidic residues" evidence="1">
    <location>
        <begin position="28"/>
        <end position="38"/>
    </location>
</feature>
<dbReference type="EMBL" id="JAIWYP010000002">
    <property type="protein sequence ID" value="KAH3871429.1"/>
    <property type="molecule type" value="Genomic_DNA"/>
</dbReference>
<feature type="region of interest" description="Disordered" evidence="1">
    <location>
        <begin position="28"/>
        <end position="50"/>
    </location>
</feature>
<organism evidence="2 3">
    <name type="scientific">Dreissena polymorpha</name>
    <name type="common">Zebra mussel</name>
    <name type="synonym">Mytilus polymorpha</name>
    <dbReference type="NCBI Taxonomy" id="45954"/>
    <lineage>
        <taxon>Eukaryota</taxon>
        <taxon>Metazoa</taxon>
        <taxon>Spiralia</taxon>
        <taxon>Lophotrochozoa</taxon>
        <taxon>Mollusca</taxon>
        <taxon>Bivalvia</taxon>
        <taxon>Autobranchia</taxon>
        <taxon>Heteroconchia</taxon>
        <taxon>Euheterodonta</taxon>
        <taxon>Imparidentia</taxon>
        <taxon>Neoheterodontei</taxon>
        <taxon>Myida</taxon>
        <taxon>Dreissenoidea</taxon>
        <taxon>Dreissenidae</taxon>
        <taxon>Dreissena</taxon>
    </lineage>
</organism>
<evidence type="ECO:0000313" key="2">
    <source>
        <dbReference type="EMBL" id="KAH3871429.1"/>
    </source>
</evidence>
<proteinExistence type="predicted"/>
<name>A0A9D4M7V5_DREPO</name>
<sequence>MKTETDYTHIDDAELEDMRKRVEKLKVSKSRNKEEIKQTHARRKQEKDDQLRIRQEEIRKLREQKRQLIQNKQQYEVTLSSLNKATPNTDEERLEDVHQQMENENKELFKGKYIKPTLPR</sequence>
<protein>
    <submittedName>
        <fullName evidence="2">Uncharacterized protein</fullName>
    </submittedName>
</protein>
<accession>A0A9D4M7V5</accession>
<dbReference type="Proteomes" id="UP000828390">
    <property type="component" value="Unassembled WGS sequence"/>
</dbReference>
<reference evidence="2" key="2">
    <citation type="submission" date="2020-11" db="EMBL/GenBank/DDBJ databases">
        <authorList>
            <person name="McCartney M.A."/>
            <person name="Auch B."/>
            <person name="Kono T."/>
            <person name="Mallez S."/>
            <person name="Becker A."/>
            <person name="Gohl D.M."/>
            <person name="Silverstein K.A.T."/>
            <person name="Koren S."/>
            <person name="Bechman K.B."/>
            <person name="Herman A."/>
            <person name="Abrahante J.E."/>
            <person name="Garbe J."/>
        </authorList>
    </citation>
    <scope>NUCLEOTIDE SEQUENCE</scope>
    <source>
        <strain evidence="2">Duluth1</strain>
        <tissue evidence="2">Whole animal</tissue>
    </source>
</reference>
<comment type="caution">
    <text evidence="2">The sequence shown here is derived from an EMBL/GenBank/DDBJ whole genome shotgun (WGS) entry which is preliminary data.</text>
</comment>